<evidence type="ECO:0000256" key="3">
    <source>
        <dbReference type="ARBA" id="ARBA00022692"/>
    </source>
</evidence>
<keyword evidence="4 7" id="KW-1133">Transmembrane helix</keyword>
<feature type="compositionally biased region" description="Low complexity" evidence="6">
    <location>
        <begin position="350"/>
        <end position="363"/>
    </location>
</feature>
<dbReference type="RefSeq" id="WP_408339617.1">
    <property type="nucleotide sequence ID" value="NZ_JAQQCF010000034.1"/>
</dbReference>
<dbReference type="NCBIfam" id="NF008630">
    <property type="entry name" value="PRK11618.1"/>
    <property type="match status" value="1"/>
</dbReference>
<comment type="subcellular location">
    <subcellularLocation>
        <location evidence="1">Cell membrane</location>
        <topology evidence="1">Multi-pass membrane protein</topology>
    </subcellularLocation>
</comment>
<gene>
    <name evidence="8" type="primary">yjfF</name>
    <name evidence="8" type="ORF">PQQ63_30160</name>
</gene>
<keyword evidence="9" id="KW-1185">Reference proteome</keyword>
<evidence type="ECO:0000256" key="1">
    <source>
        <dbReference type="ARBA" id="ARBA00004651"/>
    </source>
</evidence>
<protein>
    <submittedName>
        <fullName evidence="8">Sugar ABC transporter permease YjfF</fullName>
    </submittedName>
</protein>
<feature type="transmembrane region" description="Helical" evidence="7">
    <location>
        <begin position="255"/>
        <end position="281"/>
    </location>
</feature>
<keyword evidence="3 7" id="KW-0812">Transmembrane</keyword>
<keyword evidence="5 7" id="KW-0472">Membrane</keyword>
<comment type="caution">
    <text evidence="8">The sequence shown here is derived from an EMBL/GenBank/DDBJ whole genome shotgun (WGS) entry which is preliminary data.</text>
</comment>
<evidence type="ECO:0000256" key="5">
    <source>
        <dbReference type="ARBA" id="ARBA00023136"/>
    </source>
</evidence>
<reference evidence="8 9" key="1">
    <citation type="journal article" date="2024" name="Chem. Sci.">
        <title>Discovery of megapolipeptins by genome mining of a Burkholderiales bacteria collection.</title>
        <authorList>
            <person name="Paulo B.S."/>
            <person name="Recchia M.J.J."/>
            <person name="Lee S."/>
            <person name="Fergusson C.H."/>
            <person name="Romanowski S.B."/>
            <person name="Hernandez A."/>
            <person name="Krull N."/>
            <person name="Liu D.Y."/>
            <person name="Cavanagh H."/>
            <person name="Bos A."/>
            <person name="Gray C.A."/>
            <person name="Murphy B.T."/>
            <person name="Linington R.G."/>
            <person name="Eustaquio A.S."/>
        </authorList>
    </citation>
    <scope>NUCLEOTIDE SEQUENCE [LARGE SCALE GENOMIC DNA]</scope>
    <source>
        <strain evidence="8 9">RL17-338-BIC-A</strain>
    </source>
</reference>
<keyword evidence="2" id="KW-1003">Cell membrane</keyword>
<evidence type="ECO:0000256" key="4">
    <source>
        <dbReference type="ARBA" id="ARBA00022989"/>
    </source>
</evidence>
<evidence type="ECO:0000313" key="8">
    <source>
        <dbReference type="EMBL" id="MFM0640969.1"/>
    </source>
</evidence>
<feature type="transmembrane region" description="Helical" evidence="7">
    <location>
        <begin position="125"/>
        <end position="146"/>
    </location>
</feature>
<sequence>MRRILEAWAHIVDPRTLPIAVTILLFCALFGFGSVMYTGFFSWQVLLDLLVDNAFLLIVAIGMTFVIVSGGIDLSVGSVVALTTIVEAVLSEHMHLPVWLIVPIVLLMGTVFGAVQGALIHFFRLQAFIVTLAGMFFARGLCFLITTQSITINDPTFQKISAFRLDIGIGSVTANVLIALITLVAAIYVAHFTRFGRNVYAVGGNPRSALLMGLPVARTRIGVYALSGFCSALGGAVFTFYVLSGYGLQGQGMELDAIAATVIGGTLLTGGVGYVIGSLFGVGILGTIQTLITFDGTLSSWWTRIVIGALLCAFCLLQRLIERHAKSARRPGGTGAVVTPGRERERGRGDAAAASDSHAIGRAPEQAARSACDQYAKAMGRQLIERR</sequence>
<dbReference type="PANTHER" id="PTHR32196:SF63">
    <property type="entry name" value="INNER MEMBRANE ABC TRANSPORTER PERMEASE PROTEIN YJFF"/>
    <property type="match status" value="1"/>
</dbReference>
<name>A0ABW9E232_9BURK</name>
<dbReference type="EMBL" id="JAQQCF010000034">
    <property type="protein sequence ID" value="MFM0640969.1"/>
    <property type="molecule type" value="Genomic_DNA"/>
</dbReference>
<dbReference type="PANTHER" id="PTHR32196">
    <property type="entry name" value="ABC TRANSPORTER PERMEASE PROTEIN YPHD-RELATED-RELATED"/>
    <property type="match status" value="1"/>
</dbReference>
<dbReference type="Pfam" id="PF02653">
    <property type="entry name" value="BPD_transp_2"/>
    <property type="match status" value="1"/>
</dbReference>
<feature type="transmembrane region" description="Helical" evidence="7">
    <location>
        <begin position="167"/>
        <end position="190"/>
    </location>
</feature>
<evidence type="ECO:0000256" key="2">
    <source>
        <dbReference type="ARBA" id="ARBA00022475"/>
    </source>
</evidence>
<dbReference type="Proteomes" id="UP001629432">
    <property type="component" value="Unassembled WGS sequence"/>
</dbReference>
<organism evidence="8 9">
    <name type="scientific">Paraburkholderia metrosideri</name>
    <dbReference type="NCBI Taxonomy" id="580937"/>
    <lineage>
        <taxon>Bacteria</taxon>
        <taxon>Pseudomonadati</taxon>
        <taxon>Pseudomonadota</taxon>
        <taxon>Betaproteobacteria</taxon>
        <taxon>Burkholderiales</taxon>
        <taxon>Burkholderiaceae</taxon>
        <taxon>Paraburkholderia</taxon>
    </lineage>
</organism>
<evidence type="ECO:0000313" key="9">
    <source>
        <dbReference type="Proteomes" id="UP001629432"/>
    </source>
</evidence>
<feature type="transmembrane region" description="Helical" evidence="7">
    <location>
        <begin position="301"/>
        <end position="321"/>
    </location>
</feature>
<dbReference type="InterPro" id="IPR001851">
    <property type="entry name" value="ABC_transp_permease"/>
</dbReference>
<proteinExistence type="predicted"/>
<feature type="transmembrane region" description="Helical" evidence="7">
    <location>
        <begin position="98"/>
        <end position="119"/>
    </location>
</feature>
<accession>A0ABW9E232</accession>
<evidence type="ECO:0000256" key="6">
    <source>
        <dbReference type="SAM" id="MobiDB-lite"/>
    </source>
</evidence>
<feature type="transmembrane region" description="Helical" evidence="7">
    <location>
        <begin position="55"/>
        <end position="86"/>
    </location>
</feature>
<feature type="transmembrane region" description="Helical" evidence="7">
    <location>
        <begin position="21"/>
        <end position="43"/>
    </location>
</feature>
<feature type="transmembrane region" description="Helical" evidence="7">
    <location>
        <begin position="221"/>
        <end position="243"/>
    </location>
</feature>
<evidence type="ECO:0000256" key="7">
    <source>
        <dbReference type="SAM" id="Phobius"/>
    </source>
</evidence>
<dbReference type="CDD" id="cd06579">
    <property type="entry name" value="TM_PBP1_transp_AraH_like"/>
    <property type="match status" value="1"/>
</dbReference>
<feature type="region of interest" description="Disordered" evidence="6">
    <location>
        <begin position="330"/>
        <end position="366"/>
    </location>
</feature>